<feature type="transmembrane region" description="Helical" evidence="8">
    <location>
        <begin position="136"/>
        <end position="158"/>
    </location>
</feature>
<accession>A0A3M2MK52</accession>
<feature type="compositionally biased region" description="Pro residues" evidence="7">
    <location>
        <begin position="767"/>
        <end position="777"/>
    </location>
</feature>
<evidence type="ECO:0000256" key="3">
    <source>
        <dbReference type="ARBA" id="ARBA00022692"/>
    </source>
</evidence>
<keyword evidence="5 8" id="KW-0472">Membrane</keyword>
<keyword evidence="11" id="KW-1185">Reference proteome</keyword>
<dbReference type="Pfam" id="PF13515">
    <property type="entry name" value="FUSC_2"/>
    <property type="match status" value="1"/>
</dbReference>
<dbReference type="RefSeq" id="WP_122192218.1">
    <property type="nucleotide sequence ID" value="NZ_JBHSKC010000009.1"/>
</dbReference>
<dbReference type="InterPro" id="IPR049453">
    <property type="entry name" value="Memb_transporter_dom"/>
</dbReference>
<keyword evidence="3 8" id="KW-0812">Transmembrane</keyword>
<gene>
    <name evidence="10" type="ORF">EBO15_00195</name>
</gene>
<evidence type="ECO:0000313" key="11">
    <source>
        <dbReference type="Proteomes" id="UP000282674"/>
    </source>
</evidence>
<feature type="compositionally biased region" description="Basic and acidic residues" evidence="7">
    <location>
        <begin position="779"/>
        <end position="788"/>
    </location>
</feature>
<dbReference type="OrthoDB" id="3452755at2"/>
<keyword evidence="4 8" id="KW-1133">Transmembrane helix</keyword>
<evidence type="ECO:0000256" key="8">
    <source>
        <dbReference type="SAM" id="Phobius"/>
    </source>
</evidence>
<feature type="transmembrane region" description="Helical" evidence="8">
    <location>
        <begin position="106"/>
        <end position="129"/>
    </location>
</feature>
<comment type="subcellular location">
    <subcellularLocation>
        <location evidence="1">Cell membrane</location>
        <topology evidence="1">Multi-pass membrane protein</topology>
    </subcellularLocation>
</comment>
<feature type="transmembrane region" description="Helical" evidence="8">
    <location>
        <begin position="484"/>
        <end position="507"/>
    </location>
</feature>
<protein>
    <submittedName>
        <fullName evidence="10">FUSC family protein</fullName>
    </submittedName>
</protein>
<sequence>MPGLKRVRQAYASIGSFGSEATPFYGLSAALAVTAPLIIGVLTERAATGAMIALGAYLVAQREPEGPYGAQARDLGSAVVLVAVGSALGGLLSGHVWLSVVVVPPVVALGSAVSWIGSTAGLAVLLAAVRPRADDVVYVGFLELLGGLLFCLIVLAPWPARRLRPLREAIADAADQVAGALDAVAQEIGTPDAAALDAVEITNPDLAAVVHNVAWDEQRRAASEALTEARGTYALYRTGHHRDEPTRPERLLDALSRILHETVALRALVEAERGRPPDRNREWELEAHVAISALAARLRLLSGAVRTAGASPLGAPLGDLDSAAIRRLARQSDRIRRAGMTGEEDLVAVALIDQILRSTDRIAGGVDSARRLVKAGLRLGFGPPQLPTPDPVSLWDRISRAVRTRSPAFRQVSRVSVTAFAAMSISAALKLEHGQWMVITAMLSLRGTYGETIDRVIERVIGTGVGSAIAALLLTLAPDQISTAVIVFVFALIAFTVRQITITYWFLFGTPLGLMLLDFSTPSNWVAAGERIALTLFGGVLTVLAVRLLWPMGHAERLPRQLRELLRTHADLVRATAEVVVGEREQLPHDKIVTAERSAEEVSETRTRLGRERVPDERRIRELRAAIAAAHRIRDHLIAIGRMTREQEVDAGPVPEILDRIADLMEESAAMMADPAPDPAAAEGPSTEERLDEEFADLDDHLAAIARRRREEVKGGVGPDDFTPLRHTLLEVSGTRYALRSLRRDTDALVDSTLGAVVPSAAEPSGPSGPEPSPAAGPKPDDRLQETG</sequence>
<organism evidence="10 11">
    <name type="scientific">Actinomadura harenae</name>
    <dbReference type="NCBI Taxonomy" id="2483351"/>
    <lineage>
        <taxon>Bacteria</taxon>
        <taxon>Bacillati</taxon>
        <taxon>Actinomycetota</taxon>
        <taxon>Actinomycetes</taxon>
        <taxon>Streptosporangiales</taxon>
        <taxon>Thermomonosporaceae</taxon>
        <taxon>Actinomadura</taxon>
    </lineage>
</organism>
<dbReference type="PANTHER" id="PTHR30509">
    <property type="entry name" value="P-HYDROXYBENZOIC ACID EFFLUX PUMP SUBUNIT-RELATED"/>
    <property type="match status" value="1"/>
</dbReference>
<feature type="transmembrane region" description="Helical" evidence="8">
    <location>
        <begin position="460"/>
        <end position="477"/>
    </location>
</feature>
<proteinExistence type="inferred from homology"/>
<evidence type="ECO:0000256" key="1">
    <source>
        <dbReference type="ARBA" id="ARBA00004651"/>
    </source>
</evidence>
<evidence type="ECO:0000313" key="10">
    <source>
        <dbReference type="EMBL" id="RMI47768.1"/>
    </source>
</evidence>
<name>A0A3M2MK52_9ACTN</name>
<dbReference type="PANTHER" id="PTHR30509:SF9">
    <property type="entry name" value="MULTIDRUG RESISTANCE PROTEIN MDTO"/>
    <property type="match status" value="1"/>
</dbReference>
<evidence type="ECO:0000256" key="6">
    <source>
        <dbReference type="ARBA" id="ARBA00043993"/>
    </source>
</evidence>
<feature type="transmembrane region" description="Helical" evidence="8">
    <location>
        <begin position="24"/>
        <end position="42"/>
    </location>
</feature>
<dbReference type="GO" id="GO:0005886">
    <property type="term" value="C:plasma membrane"/>
    <property type="evidence" value="ECO:0007669"/>
    <property type="project" value="UniProtKB-SubCell"/>
</dbReference>
<evidence type="ECO:0000256" key="2">
    <source>
        <dbReference type="ARBA" id="ARBA00022475"/>
    </source>
</evidence>
<evidence type="ECO:0000256" key="7">
    <source>
        <dbReference type="SAM" id="MobiDB-lite"/>
    </source>
</evidence>
<comment type="similarity">
    <text evidence="6">Belongs to the YccS/YhfK family.</text>
</comment>
<comment type="caution">
    <text evidence="10">The sequence shown here is derived from an EMBL/GenBank/DDBJ whole genome shotgun (WGS) entry which is preliminary data.</text>
</comment>
<feature type="transmembrane region" description="Helical" evidence="8">
    <location>
        <begin position="78"/>
        <end position="100"/>
    </location>
</feature>
<evidence type="ECO:0000259" key="9">
    <source>
        <dbReference type="Pfam" id="PF13515"/>
    </source>
</evidence>
<feature type="region of interest" description="Disordered" evidence="7">
    <location>
        <begin position="754"/>
        <end position="788"/>
    </location>
</feature>
<feature type="domain" description="Integral membrane bound transporter" evidence="9">
    <location>
        <begin position="422"/>
        <end position="544"/>
    </location>
</feature>
<reference evidence="10 11" key="1">
    <citation type="submission" date="2018-10" db="EMBL/GenBank/DDBJ databases">
        <title>Isolation from soil.</title>
        <authorList>
            <person name="Hu J."/>
        </authorList>
    </citation>
    <scope>NUCLEOTIDE SEQUENCE [LARGE SCALE GENOMIC DNA]</scope>
    <source>
        <strain evidence="10 11">NEAU-Ht49</strain>
    </source>
</reference>
<feature type="transmembrane region" description="Helical" evidence="8">
    <location>
        <begin position="532"/>
        <end position="550"/>
    </location>
</feature>
<keyword evidence="2" id="KW-1003">Cell membrane</keyword>
<dbReference type="Proteomes" id="UP000282674">
    <property type="component" value="Unassembled WGS sequence"/>
</dbReference>
<evidence type="ECO:0000256" key="4">
    <source>
        <dbReference type="ARBA" id="ARBA00022989"/>
    </source>
</evidence>
<evidence type="ECO:0000256" key="5">
    <source>
        <dbReference type="ARBA" id="ARBA00023136"/>
    </source>
</evidence>
<dbReference type="EMBL" id="RFFG01000001">
    <property type="protein sequence ID" value="RMI47768.1"/>
    <property type="molecule type" value="Genomic_DNA"/>
</dbReference>
<dbReference type="AlphaFoldDB" id="A0A3M2MK52"/>